<dbReference type="Proteomes" id="UP001642540">
    <property type="component" value="Unassembled WGS sequence"/>
</dbReference>
<dbReference type="Pfam" id="PF03770">
    <property type="entry name" value="IPK"/>
    <property type="match status" value="1"/>
</dbReference>
<dbReference type="EMBL" id="CAXLJM020000043">
    <property type="protein sequence ID" value="CAL8110030.1"/>
    <property type="molecule type" value="Genomic_DNA"/>
</dbReference>
<organism evidence="9 10">
    <name type="scientific">Orchesella dallaii</name>
    <dbReference type="NCBI Taxonomy" id="48710"/>
    <lineage>
        <taxon>Eukaryota</taxon>
        <taxon>Metazoa</taxon>
        <taxon>Ecdysozoa</taxon>
        <taxon>Arthropoda</taxon>
        <taxon>Hexapoda</taxon>
        <taxon>Collembola</taxon>
        <taxon>Entomobryomorpha</taxon>
        <taxon>Entomobryoidea</taxon>
        <taxon>Orchesellidae</taxon>
        <taxon>Orchesellinae</taxon>
        <taxon>Orchesella</taxon>
    </lineage>
</organism>
<evidence type="ECO:0000313" key="9">
    <source>
        <dbReference type="EMBL" id="CAL8110030.1"/>
    </source>
</evidence>
<evidence type="ECO:0000256" key="1">
    <source>
        <dbReference type="ARBA" id="ARBA00007374"/>
    </source>
</evidence>
<sequence length="362" mass="41022">MRSVCKYSAKMAGKSSAVNVNLLVQPPCLSTCSTSSHGQFQKSSINGYLNGKIETKMNSNLEFGDGSEIVLVPEEDLQLFDHQVSGHGTAEKGLLKHKLGFILKPLQNPPMGTREKNFYKQVFEKNLEKPEYYNILEKFLPKFYGVAQIKSKSNNWNGNGSLAPKYLVLENIIQGFTKPCINDIKIGSQTWSPDASEAKIKQEKSKYTGTKFSLGICLTGMQYFDVQKNEKCKKSKDFGKSLDSTTVNEAVKEFFNAENSPLYRNLVKVSYEKLLEIEQVFSIQNEFKIYGSSVLIAYDAEYFLSPPKTEISSEILCNNIPLRVYLIDFAHVHPTEDEQLDENYLFGLRSLIRIFKEILEES</sequence>
<comment type="similarity">
    <text evidence="1 8">Belongs to the inositol phosphokinase (IPK) family.</text>
</comment>
<reference evidence="9 10" key="1">
    <citation type="submission" date="2024-08" db="EMBL/GenBank/DDBJ databases">
        <authorList>
            <person name="Cucini C."/>
            <person name="Frati F."/>
        </authorList>
    </citation>
    <scope>NUCLEOTIDE SEQUENCE [LARGE SCALE GENOMIC DNA]</scope>
</reference>
<evidence type="ECO:0000256" key="4">
    <source>
        <dbReference type="ARBA" id="ARBA00022777"/>
    </source>
</evidence>
<comment type="catalytic activity">
    <reaction evidence="7">
        <text>1D-myo-inositol 1,3,4,6-tetrakisphosphate + ATP = 1D-myo-inositol 1,3,4,5,6-pentakisphosphate + ADP + H(+)</text>
        <dbReference type="Rhea" id="RHEA:12717"/>
        <dbReference type="ChEBI" id="CHEBI:15378"/>
        <dbReference type="ChEBI" id="CHEBI:30616"/>
        <dbReference type="ChEBI" id="CHEBI:57660"/>
        <dbReference type="ChEBI" id="CHEBI:57733"/>
        <dbReference type="ChEBI" id="CHEBI:456216"/>
        <dbReference type="EC" id="2.7.1.140"/>
    </reaction>
</comment>
<dbReference type="InterPro" id="IPR038286">
    <property type="entry name" value="IPK_sf"/>
</dbReference>
<protein>
    <recommendedName>
        <fullName evidence="8">Kinase</fullName>
        <ecNumber evidence="8">2.7.-.-</ecNumber>
    </recommendedName>
</protein>
<accession>A0ABP1QUM7</accession>
<keyword evidence="3" id="KW-0547">Nucleotide-binding</keyword>
<dbReference type="Gene3D" id="3.30.470.160">
    <property type="entry name" value="Inositol polyphosphate kinase"/>
    <property type="match status" value="1"/>
</dbReference>
<evidence type="ECO:0000256" key="8">
    <source>
        <dbReference type="RuleBase" id="RU363090"/>
    </source>
</evidence>
<evidence type="ECO:0000256" key="2">
    <source>
        <dbReference type="ARBA" id="ARBA00022679"/>
    </source>
</evidence>
<name>A0ABP1QUM7_9HEXA</name>
<dbReference type="InterPro" id="IPR005522">
    <property type="entry name" value="IPK"/>
</dbReference>
<gene>
    <name evidence="9" type="ORF">ODALV1_LOCUS13915</name>
</gene>
<dbReference type="PANTHER" id="PTHR12400:SF51">
    <property type="entry name" value="INOSITOL POLYPHOSPHATE MULTIKINASE"/>
    <property type="match status" value="1"/>
</dbReference>
<keyword evidence="4 8" id="KW-0418">Kinase</keyword>
<dbReference type="EC" id="2.7.-.-" evidence="8"/>
<keyword evidence="2 8" id="KW-0808">Transferase</keyword>
<evidence type="ECO:0000256" key="3">
    <source>
        <dbReference type="ARBA" id="ARBA00022741"/>
    </source>
</evidence>
<comment type="caution">
    <text evidence="9">The sequence shown here is derived from an EMBL/GenBank/DDBJ whole genome shotgun (WGS) entry which is preliminary data.</text>
</comment>
<evidence type="ECO:0000313" key="10">
    <source>
        <dbReference type="Proteomes" id="UP001642540"/>
    </source>
</evidence>
<keyword evidence="5" id="KW-0067">ATP-binding</keyword>
<evidence type="ECO:0000256" key="5">
    <source>
        <dbReference type="ARBA" id="ARBA00022840"/>
    </source>
</evidence>
<dbReference type="PANTHER" id="PTHR12400">
    <property type="entry name" value="INOSITOL POLYPHOSPHATE KINASE"/>
    <property type="match status" value="1"/>
</dbReference>
<dbReference type="SUPFAM" id="SSF56104">
    <property type="entry name" value="SAICAR synthase-like"/>
    <property type="match status" value="1"/>
</dbReference>
<evidence type="ECO:0000256" key="7">
    <source>
        <dbReference type="ARBA" id="ARBA00036525"/>
    </source>
</evidence>
<proteinExistence type="inferred from homology"/>
<keyword evidence="10" id="KW-1185">Reference proteome</keyword>
<comment type="catalytic activity">
    <reaction evidence="6">
        <text>1D-myo-inositol 1,4,5-trisphosphate + 2 ATP = 1D-myo-inositol 1,3,4,5,6-pentakisphosphate + 2 ADP + 2 H(+)</text>
        <dbReference type="Rhea" id="RHEA:32359"/>
        <dbReference type="ChEBI" id="CHEBI:15378"/>
        <dbReference type="ChEBI" id="CHEBI:30616"/>
        <dbReference type="ChEBI" id="CHEBI:57733"/>
        <dbReference type="ChEBI" id="CHEBI:203600"/>
        <dbReference type="ChEBI" id="CHEBI:456216"/>
        <dbReference type="EC" id="2.7.1.151"/>
    </reaction>
</comment>
<evidence type="ECO:0000256" key="6">
    <source>
        <dbReference type="ARBA" id="ARBA00036164"/>
    </source>
</evidence>